<dbReference type="Pfam" id="PF13520">
    <property type="entry name" value="AA_permease_2"/>
    <property type="match status" value="1"/>
</dbReference>
<protein>
    <submittedName>
        <fullName evidence="6">Amino acid permease</fullName>
    </submittedName>
</protein>
<keyword evidence="4 5" id="KW-0472">Membrane</keyword>
<proteinExistence type="predicted"/>
<evidence type="ECO:0000256" key="3">
    <source>
        <dbReference type="ARBA" id="ARBA00022989"/>
    </source>
</evidence>
<keyword evidence="2 5" id="KW-0812">Transmembrane</keyword>
<dbReference type="Proteomes" id="UP000824229">
    <property type="component" value="Unassembled WGS sequence"/>
</dbReference>
<feature type="non-terminal residue" evidence="6">
    <location>
        <position position="71"/>
    </location>
</feature>
<dbReference type="GO" id="GO:0015179">
    <property type="term" value="F:L-amino acid transmembrane transporter activity"/>
    <property type="evidence" value="ECO:0007669"/>
    <property type="project" value="TreeGrafter"/>
</dbReference>
<dbReference type="InterPro" id="IPR002293">
    <property type="entry name" value="AA/rel_permease1"/>
</dbReference>
<evidence type="ECO:0000256" key="4">
    <source>
        <dbReference type="ARBA" id="ARBA00023136"/>
    </source>
</evidence>
<reference evidence="6" key="2">
    <citation type="submission" date="2021-04" db="EMBL/GenBank/DDBJ databases">
        <authorList>
            <person name="Gilroy R."/>
        </authorList>
    </citation>
    <scope>NUCLEOTIDE SEQUENCE</scope>
    <source>
        <strain evidence="6">B5-657</strain>
    </source>
</reference>
<comment type="caution">
    <text evidence="6">The sequence shown here is derived from an EMBL/GenBank/DDBJ whole genome shotgun (WGS) entry which is preliminary data.</text>
</comment>
<feature type="transmembrane region" description="Helical" evidence="5">
    <location>
        <begin position="43"/>
        <end position="66"/>
    </location>
</feature>
<dbReference type="EMBL" id="JAHLFQ010000236">
    <property type="protein sequence ID" value="MBU3805076.1"/>
    <property type="molecule type" value="Genomic_DNA"/>
</dbReference>
<evidence type="ECO:0000313" key="7">
    <source>
        <dbReference type="Proteomes" id="UP000824229"/>
    </source>
</evidence>
<feature type="transmembrane region" description="Helical" evidence="5">
    <location>
        <begin position="12"/>
        <end position="31"/>
    </location>
</feature>
<accession>A0A9E2KES4</accession>
<comment type="subcellular location">
    <subcellularLocation>
        <location evidence="1">Membrane</location>
        <topology evidence="1">Multi-pass membrane protein</topology>
    </subcellularLocation>
</comment>
<sequence length="71" mass="7324">MKEKATLKRELGLATATAIVVGNMIGSGIFTSPQSLAQVSSPFITILAWIITGAGSIVLALSFANLGSKYP</sequence>
<dbReference type="PANTHER" id="PTHR11785:SF512">
    <property type="entry name" value="SOBREMESA, ISOFORM B"/>
    <property type="match status" value="1"/>
</dbReference>
<organism evidence="6 7">
    <name type="scientific">Candidatus Cellulosilyticum pullistercoris</name>
    <dbReference type="NCBI Taxonomy" id="2838521"/>
    <lineage>
        <taxon>Bacteria</taxon>
        <taxon>Bacillati</taxon>
        <taxon>Bacillota</taxon>
        <taxon>Clostridia</taxon>
        <taxon>Lachnospirales</taxon>
        <taxon>Cellulosilyticaceae</taxon>
        <taxon>Cellulosilyticum</taxon>
    </lineage>
</organism>
<reference evidence="6" key="1">
    <citation type="journal article" date="2021" name="PeerJ">
        <title>Extensive microbial diversity within the chicken gut microbiome revealed by metagenomics and culture.</title>
        <authorList>
            <person name="Gilroy R."/>
            <person name="Ravi A."/>
            <person name="Getino M."/>
            <person name="Pursley I."/>
            <person name="Horton D.L."/>
            <person name="Alikhan N.F."/>
            <person name="Baker D."/>
            <person name="Gharbi K."/>
            <person name="Hall N."/>
            <person name="Watson M."/>
            <person name="Adriaenssens E.M."/>
            <person name="Foster-Nyarko E."/>
            <person name="Jarju S."/>
            <person name="Secka A."/>
            <person name="Antonio M."/>
            <person name="Oren A."/>
            <person name="Chaudhuri R.R."/>
            <person name="La Ragione R."/>
            <person name="Hildebrand F."/>
            <person name="Pallen M.J."/>
        </authorList>
    </citation>
    <scope>NUCLEOTIDE SEQUENCE</scope>
    <source>
        <strain evidence="6">B5-657</strain>
    </source>
</reference>
<evidence type="ECO:0000256" key="5">
    <source>
        <dbReference type="SAM" id="Phobius"/>
    </source>
</evidence>
<name>A0A9E2KES4_9FIRM</name>
<dbReference type="AlphaFoldDB" id="A0A9E2KES4"/>
<keyword evidence="3 5" id="KW-1133">Transmembrane helix</keyword>
<dbReference type="GO" id="GO:0016020">
    <property type="term" value="C:membrane"/>
    <property type="evidence" value="ECO:0007669"/>
    <property type="project" value="UniProtKB-SubCell"/>
</dbReference>
<dbReference type="PANTHER" id="PTHR11785">
    <property type="entry name" value="AMINO ACID TRANSPORTER"/>
    <property type="match status" value="1"/>
</dbReference>
<evidence type="ECO:0000256" key="2">
    <source>
        <dbReference type="ARBA" id="ARBA00022692"/>
    </source>
</evidence>
<evidence type="ECO:0000313" key="6">
    <source>
        <dbReference type="EMBL" id="MBU3805076.1"/>
    </source>
</evidence>
<dbReference type="InterPro" id="IPR050598">
    <property type="entry name" value="AminoAcid_Transporter"/>
</dbReference>
<dbReference type="Gene3D" id="1.20.1740.10">
    <property type="entry name" value="Amino acid/polyamine transporter I"/>
    <property type="match status" value="1"/>
</dbReference>
<evidence type="ECO:0000256" key="1">
    <source>
        <dbReference type="ARBA" id="ARBA00004141"/>
    </source>
</evidence>
<gene>
    <name evidence="6" type="ORF">H9872_10020</name>
</gene>